<protein>
    <submittedName>
        <fullName evidence="1">Uncharacterized protein</fullName>
    </submittedName>
</protein>
<name>A0A8S5SY35_9CAUD</name>
<proteinExistence type="predicted"/>
<accession>A0A8S5SY35</accession>
<evidence type="ECO:0000313" key="1">
    <source>
        <dbReference type="EMBL" id="DAF55691.1"/>
    </source>
</evidence>
<organism evidence="1">
    <name type="scientific">Podoviridae sp. ctylN24</name>
    <dbReference type="NCBI Taxonomy" id="2827756"/>
    <lineage>
        <taxon>Viruses</taxon>
        <taxon>Duplodnaviria</taxon>
        <taxon>Heunggongvirae</taxon>
        <taxon>Uroviricota</taxon>
        <taxon>Caudoviricetes</taxon>
    </lineage>
</organism>
<reference evidence="1" key="1">
    <citation type="journal article" date="2021" name="Proc. Natl. Acad. Sci. U.S.A.">
        <title>A Catalog of Tens of Thousands of Viruses from Human Metagenomes Reveals Hidden Associations with Chronic Diseases.</title>
        <authorList>
            <person name="Tisza M.J."/>
            <person name="Buck C.B."/>
        </authorList>
    </citation>
    <scope>NUCLEOTIDE SEQUENCE</scope>
    <source>
        <strain evidence="1">CtylN24</strain>
    </source>
</reference>
<sequence>MNISYAGRFRCAVQDGRGRVVEETGWIKNLVLDQGLKYLGNGAGAEIGEFATLYIGVGQKAVAATDTALQTRIGADVYGTATAGNPTHTVNYDPLKSQYITRQQVVTRFGPFQSSQNLTEVGLGAGVGGDYFLLTRALIRDATGTPTVLTVRKGGYLTLTYELVQVWDTAPTTYQVQAQVKGTPTAVNVTGKLCDVGTLSYQTLNTQVTRFFADAEAFAGDIGNTIADHPGGERRAITTPKGRWQFDEATLTSTATISIQGITFADGIKALRLPTTRGIWQVGLTTAAGKGVVLQAENVFEVVLSIRHARYEGAL</sequence>
<dbReference type="EMBL" id="BK032697">
    <property type="protein sequence ID" value="DAF55691.1"/>
    <property type="molecule type" value="Genomic_DNA"/>
</dbReference>